<keyword evidence="2" id="KW-1185">Reference proteome</keyword>
<accession>A0A9N9EEI7</accession>
<comment type="caution">
    <text evidence="1">The sequence shown here is derived from an EMBL/GenBank/DDBJ whole genome shotgun (WGS) entry which is preliminary data.</text>
</comment>
<proteinExistence type="predicted"/>
<sequence>MPENQNDINICRKYLSKFDQFKAKNKNIDISKFSDPIDTEIEITSKLPLYDSSLANIASDILKPLKLSKYI</sequence>
<name>A0A9N9EEI7_9GLOM</name>
<reference evidence="1" key="1">
    <citation type="submission" date="2021-06" db="EMBL/GenBank/DDBJ databases">
        <authorList>
            <person name="Kallberg Y."/>
            <person name="Tangrot J."/>
            <person name="Rosling A."/>
        </authorList>
    </citation>
    <scope>NUCLEOTIDE SEQUENCE</scope>
    <source>
        <strain evidence="1">UK204</strain>
    </source>
</reference>
<evidence type="ECO:0000313" key="2">
    <source>
        <dbReference type="Proteomes" id="UP000789570"/>
    </source>
</evidence>
<dbReference type="Proteomes" id="UP000789570">
    <property type="component" value="Unassembled WGS sequence"/>
</dbReference>
<gene>
    <name evidence="1" type="ORF">FCALED_LOCUS12284</name>
</gene>
<protein>
    <submittedName>
        <fullName evidence="1">12516_t:CDS:1</fullName>
    </submittedName>
</protein>
<evidence type="ECO:0000313" key="1">
    <source>
        <dbReference type="EMBL" id="CAG8676571.1"/>
    </source>
</evidence>
<organism evidence="1 2">
    <name type="scientific">Funneliformis caledonium</name>
    <dbReference type="NCBI Taxonomy" id="1117310"/>
    <lineage>
        <taxon>Eukaryota</taxon>
        <taxon>Fungi</taxon>
        <taxon>Fungi incertae sedis</taxon>
        <taxon>Mucoromycota</taxon>
        <taxon>Glomeromycotina</taxon>
        <taxon>Glomeromycetes</taxon>
        <taxon>Glomerales</taxon>
        <taxon>Glomeraceae</taxon>
        <taxon>Funneliformis</taxon>
    </lineage>
</organism>
<dbReference type="EMBL" id="CAJVPQ010005849">
    <property type="protein sequence ID" value="CAG8676571.1"/>
    <property type="molecule type" value="Genomic_DNA"/>
</dbReference>
<dbReference type="AlphaFoldDB" id="A0A9N9EEI7"/>